<dbReference type="GO" id="GO:0022857">
    <property type="term" value="F:transmembrane transporter activity"/>
    <property type="evidence" value="ECO:0007669"/>
    <property type="project" value="InterPro"/>
</dbReference>
<dbReference type="STRING" id="930990.A0A067MTW1"/>
<evidence type="ECO:0000256" key="5">
    <source>
        <dbReference type="ARBA" id="ARBA00022989"/>
    </source>
</evidence>
<feature type="transmembrane region" description="Helical" evidence="8">
    <location>
        <begin position="65"/>
        <end position="86"/>
    </location>
</feature>
<dbReference type="InterPro" id="IPR020846">
    <property type="entry name" value="MFS_dom"/>
</dbReference>
<feature type="transmembrane region" description="Helical" evidence="8">
    <location>
        <begin position="258"/>
        <end position="284"/>
    </location>
</feature>
<evidence type="ECO:0000256" key="7">
    <source>
        <dbReference type="ARBA" id="ARBA00038459"/>
    </source>
</evidence>
<dbReference type="GO" id="GO:0005886">
    <property type="term" value="C:plasma membrane"/>
    <property type="evidence" value="ECO:0007669"/>
    <property type="project" value="UniProtKB-SubCell"/>
</dbReference>
<keyword evidence="6 8" id="KW-0472">Membrane</keyword>
<feature type="transmembrane region" description="Helical" evidence="8">
    <location>
        <begin position="163"/>
        <end position="184"/>
    </location>
</feature>
<dbReference type="PANTHER" id="PTHR23502:SF186">
    <property type="entry name" value="MAJOR FACILITATOR SUPERFAMILY (MFS) PROFILE DOMAIN-CONTAINING PROTEIN"/>
    <property type="match status" value="1"/>
</dbReference>
<protein>
    <recommendedName>
        <fullName evidence="9">Major facilitator superfamily (MFS) profile domain-containing protein</fullName>
    </recommendedName>
</protein>
<feature type="transmembrane region" description="Helical" evidence="8">
    <location>
        <begin position="364"/>
        <end position="384"/>
    </location>
</feature>
<keyword evidence="11" id="KW-1185">Reference proteome</keyword>
<evidence type="ECO:0000256" key="6">
    <source>
        <dbReference type="ARBA" id="ARBA00023136"/>
    </source>
</evidence>
<keyword evidence="2" id="KW-0813">Transport</keyword>
<comment type="subcellular location">
    <subcellularLocation>
        <location evidence="1">Cell membrane</location>
        <topology evidence="1">Multi-pass membrane protein</topology>
    </subcellularLocation>
</comment>
<keyword evidence="4 8" id="KW-0812">Transmembrane</keyword>
<feature type="transmembrane region" description="Helical" evidence="8">
    <location>
        <begin position="190"/>
        <end position="209"/>
    </location>
</feature>
<feature type="transmembrane region" description="Helical" evidence="8">
    <location>
        <begin position="296"/>
        <end position="316"/>
    </location>
</feature>
<dbReference type="PROSITE" id="PS50850">
    <property type="entry name" value="MFS"/>
    <property type="match status" value="1"/>
</dbReference>
<evidence type="ECO:0000259" key="9">
    <source>
        <dbReference type="PROSITE" id="PS50850"/>
    </source>
</evidence>
<reference evidence="11" key="1">
    <citation type="journal article" date="2014" name="Proc. Natl. Acad. Sci. U.S.A.">
        <title>Extensive sampling of basidiomycete genomes demonstrates inadequacy of the white-rot/brown-rot paradigm for wood decay fungi.</title>
        <authorList>
            <person name="Riley R."/>
            <person name="Salamov A.A."/>
            <person name="Brown D.W."/>
            <person name="Nagy L.G."/>
            <person name="Floudas D."/>
            <person name="Held B.W."/>
            <person name="Levasseur A."/>
            <person name="Lombard V."/>
            <person name="Morin E."/>
            <person name="Otillar R."/>
            <person name="Lindquist E.A."/>
            <person name="Sun H."/>
            <person name="LaButti K.M."/>
            <person name="Schmutz J."/>
            <person name="Jabbour D."/>
            <person name="Luo H."/>
            <person name="Baker S.E."/>
            <person name="Pisabarro A.G."/>
            <person name="Walton J.D."/>
            <person name="Blanchette R.A."/>
            <person name="Henrissat B."/>
            <person name="Martin F."/>
            <person name="Cullen D."/>
            <person name="Hibbett D.S."/>
            <person name="Grigoriev I.V."/>
        </authorList>
    </citation>
    <scope>NUCLEOTIDE SEQUENCE [LARGE SCALE GENOMIC DNA]</scope>
    <source>
        <strain evidence="11">FD-172 SS1</strain>
    </source>
</reference>
<dbReference type="InParanoid" id="A0A067MTW1"/>
<organism evidence="10 11">
    <name type="scientific">Botryobasidium botryosum (strain FD-172 SS1)</name>
    <dbReference type="NCBI Taxonomy" id="930990"/>
    <lineage>
        <taxon>Eukaryota</taxon>
        <taxon>Fungi</taxon>
        <taxon>Dikarya</taxon>
        <taxon>Basidiomycota</taxon>
        <taxon>Agaricomycotina</taxon>
        <taxon>Agaricomycetes</taxon>
        <taxon>Cantharellales</taxon>
        <taxon>Botryobasidiaceae</taxon>
        <taxon>Botryobasidium</taxon>
    </lineage>
</organism>
<dbReference type="InterPro" id="IPR011701">
    <property type="entry name" value="MFS"/>
</dbReference>
<name>A0A067MTW1_BOTB1</name>
<feature type="non-terminal residue" evidence="10">
    <location>
        <position position="462"/>
    </location>
</feature>
<feature type="transmembrane region" description="Helical" evidence="8">
    <location>
        <begin position="98"/>
        <end position="121"/>
    </location>
</feature>
<feature type="non-terminal residue" evidence="10">
    <location>
        <position position="1"/>
    </location>
</feature>
<dbReference type="PANTHER" id="PTHR23502">
    <property type="entry name" value="MAJOR FACILITATOR SUPERFAMILY"/>
    <property type="match status" value="1"/>
</dbReference>
<comment type="similarity">
    <text evidence="7">Belongs to the major facilitator superfamily. DHA1 family. Polyamines/proton antiporter (TC 2.A.1.2.16) subfamily.</text>
</comment>
<feature type="transmembrane region" description="Helical" evidence="8">
    <location>
        <begin position="432"/>
        <end position="452"/>
    </location>
</feature>
<feature type="transmembrane region" description="Helical" evidence="8">
    <location>
        <begin position="337"/>
        <end position="358"/>
    </location>
</feature>
<sequence length="462" mass="50263">GSGTLEDPYVVDWAPGEAENPYNWSQLRRWILTYQLAFGTLCVSFASSAYTGGIEAMRHELHMSTVVSVLGVSLYVLGFGVGPLLLAPLSEVPINRVYSQRIVFLCTYLPFTLFHLGGALAQNATTLLVTRFLAGAFGSSPLTNAGGTITDIWHASERAIPQALYAVAPFCGPIIGPIVGGYVAEARGMGWRWTFWLMLIFASFAPVLLRRRARRLHAESGGTVHYISKFDQGRSLKLGAIMSVNLRRPFVLLFTEPIVFLFSAYIAIVYAILYALFAAFPIVFQQQRHFSTGEGGLAFLGIGAGIVIGTAINPFVMPRIYRNACEKSPDGKAPPEVRLITGCAGSVLAPVGMFWFAWTSYPSIHWIVPILAGAPFGLGMNWIFTSVTAYLMDTYTIYCASAIAASVLLRSTIAAVFPLFTPALFGTLGTQWALTVFAALSLLCAPLPFLFYKYGPRIRAAS</sequence>
<keyword evidence="5 8" id="KW-1133">Transmembrane helix</keyword>
<gene>
    <name evidence="10" type="ORF">BOTBODRAFT_78005</name>
</gene>
<dbReference type="Proteomes" id="UP000027195">
    <property type="component" value="Unassembled WGS sequence"/>
</dbReference>
<proteinExistence type="inferred from homology"/>
<dbReference type="CDD" id="cd17323">
    <property type="entry name" value="MFS_Tpo1_MDR_like"/>
    <property type="match status" value="1"/>
</dbReference>
<dbReference type="Gene3D" id="1.20.1250.20">
    <property type="entry name" value="MFS general substrate transporter like domains"/>
    <property type="match status" value="1"/>
</dbReference>
<evidence type="ECO:0000256" key="8">
    <source>
        <dbReference type="SAM" id="Phobius"/>
    </source>
</evidence>
<dbReference type="SUPFAM" id="SSF103473">
    <property type="entry name" value="MFS general substrate transporter"/>
    <property type="match status" value="1"/>
</dbReference>
<evidence type="ECO:0000256" key="2">
    <source>
        <dbReference type="ARBA" id="ARBA00022448"/>
    </source>
</evidence>
<feature type="transmembrane region" description="Helical" evidence="8">
    <location>
        <begin position="396"/>
        <end position="420"/>
    </location>
</feature>
<dbReference type="OrthoDB" id="9986881at2759"/>
<accession>A0A067MTW1</accession>
<dbReference type="Pfam" id="PF07690">
    <property type="entry name" value="MFS_1"/>
    <property type="match status" value="1"/>
</dbReference>
<dbReference type="AlphaFoldDB" id="A0A067MTW1"/>
<evidence type="ECO:0000313" key="11">
    <source>
        <dbReference type="Proteomes" id="UP000027195"/>
    </source>
</evidence>
<feature type="domain" description="Major facilitator superfamily (MFS) profile" evidence="9">
    <location>
        <begin position="32"/>
        <end position="456"/>
    </location>
</feature>
<dbReference type="HOGENOM" id="CLU_008455_11_6_1"/>
<keyword evidence="3" id="KW-1003">Cell membrane</keyword>
<evidence type="ECO:0000313" key="10">
    <source>
        <dbReference type="EMBL" id="KDQ15282.1"/>
    </source>
</evidence>
<evidence type="ECO:0000256" key="4">
    <source>
        <dbReference type="ARBA" id="ARBA00022692"/>
    </source>
</evidence>
<dbReference type="InterPro" id="IPR036259">
    <property type="entry name" value="MFS_trans_sf"/>
</dbReference>
<evidence type="ECO:0000256" key="3">
    <source>
        <dbReference type="ARBA" id="ARBA00022475"/>
    </source>
</evidence>
<dbReference type="EMBL" id="KL198033">
    <property type="protein sequence ID" value="KDQ15282.1"/>
    <property type="molecule type" value="Genomic_DNA"/>
</dbReference>
<feature type="transmembrane region" description="Helical" evidence="8">
    <location>
        <begin position="31"/>
        <end position="53"/>
    </location>
</feature>
<dbReference type="FunFam" id="1.20.1250.20:FF:000011">
    <property type="entry name" value="MFS multidrug transporter, putative"/>
    <property type="match status" value="1"/>
</dbReference>
<evidence type="ECO:0000256" key="1">
    <source>
        <dbReference type="ARBA" id="ARBA00004651"/>
    </source>
</evidence>